<comment type="caution">
    <text evidence="1">The sequence shown here is derived from an EMBL/GenBank/DDBJ whole genome shotgun (WGS) entry which is preliminary data.</text>
</comment>
<reference evidence="1" key="1">
    <citation type="submission" date="2019-08" db="EMBL/GenBank/DDBJ databases">
        <authorList>
            <person name="Kucharzyk K."/>
            <person name="Murdoch R.W."/>
            <person name="Higgins S."/>
            <person name="Loffler F."/>
        </authorList>
    </citation>
    <scope>NUCLEOTIDE SEQUENCE</scope>
</reference>
<sequence>MHTQHLSIEGIPAVVWGSDSPSVFLAVHGNMSNKMDTPIRMLADKAVPKGYQVLSFDLPQHGDRSEETEPIMVDRCVDELRKILSYAQKRWQHLSLFANSMGAYFSLVAFSQIHFEQALFLSPVVDMQRLIRGVMQAFQITEDQLKTKETIETPIGMTLYWQYYHYVKEHPIMRWDSPTAVLYGELDEISERDSIEQFCTRFLASLEIAEGFPHYFHTPEQLDCYASWLEAQQG</sequence>
<dbReference type="SUPFAM" id="SSF53474">
    <property type="entry name" value="alpha/beta-Hydrolases"/>
    <property type="match status" value="1"/>
</dbReference>
<dbReference type="Gene3D" id="3.40.50.1820">
    <property type="entry name" value="alpha/beta hydrolase"/>
    <property type="match status" value="1"/>
</dbReference>
<dbReference type="EMBL" id="VSSQ01007567">
    <property type="protein sequence ID" value="MPM36315.1"/>
    <property type="molecule type" value="Genomic_DNA"/>
</dbReference>
<accession>A0A644Z5Z0</accession>
<organism evidence="1">
    <name type="scientific">bioreactor metagenome</name>
    <dbReference type="NCBI Taxonomy" id="1076179"/>
    <lineage>
        <taxon>unclassified sequences</taxon>
        <taxon>metagenomes</taxon>
        <taxon>ecological metagenomes</taxon>
    </lineage>
</organism>
<evidence type="ECO:0000313" key="1">
    <source>
        <dbReference type="EMBL" id="MPM36315.1"/>
    </source>
</evidence>
<protein>
    <submittedName>
        <fullName evidence="1">IS1595 family transposase</fullName>
    </submittedName>
</protein>
<name>A0A644Z5Z0_9ZZZZ</name>
<proteinExistence type="predicted"/>
<dbReference type="InterPro" id="IPR029058">
    <property type="entry name" value="AB_hydrolase_fold"/>
</dbReference>
<gene>
    <name evidence="1" type="ORF">SDC9_82910</name>
</gene>
<dbReference type="AlphaFoldDB" id="A0A644Z5Z0"/>